<keyword evidence="12" id="KW-1185">Reference proteome</keyword>
<keyword evidence="4 8" id="KW-0238">DNA-binding</keyword>
<organism evidence="11 12">
    <name type="scientific">Ceratodon purpureus</name>
    <name type="common">Fire moss</name>
    <name type="synonym">Dicranum purpureum</name>
    <dbReference type="NCBI Taxonomy" id="3225"/>
    <lineage>
        <taxon>Eukaryota</taxon>
        <taxon>Viridiplantae</taxon>
        <taxon>Streptophyta</taxon>
        <taxon>Embryophyta</taxon>
        <taxon>Bryophyta</taxon>
        <taxon>Bryophytina</taxon>
        <taxon>Bryopsida</taxon>
        <taxon>Dicranidae</taxon>
        <taxon>Pseudoditrichales</taxon>
        <taxon>Ditrichaceae</taxon>
        <taxon>Ceratodon</taxon>
    </lineage>
</organism>
<dbReference type="InterPro" id="IPR006563">
    <property type="entry name" value="POX_dom"/>
</dbReference>
<name>A0A8T0HAJ0_CERPU</name>
<evidence type="ECO:0000256" key="3">
    <source>
        <dbReference type="ARBA" id="ARBA00023015"/>
    </source>
</evidence>
<feature type="region of interest" description="Disordered" evidence="9">
    <location>
        <begin position="829"/>
        <end position="862"/>
    </location>
</feature>
<dbReference type="SMART" id="SM00389">
    <property type="entry name" value="HOX"/>
    <property type="match status" value="1"/>
</dbReference>
<dbReference type="AlphaFoldDB" id="A0A8T0HAJ0"/>
<dbReference type="GO" id="GO:0005634">
    <property type="term" value="C:nucleus"/>
    <property type="evidence" value="ECO:0007669"/>
    <property type="project" value="UniProtKB-SubCell"/>
</dbReference>
<keyword evidence="6" id="KW-0804">Transcription</keyword>
<evidence type="ECO:0000256" key="2">
    <source>
        <dbReference type="ARBA" id="ARBA00006454"/>
    </source>
</evidence>
<keyword evidence="7 8" id="KW-0539">Nucleus</keyword>
<dbReference type="Pfam" id="PF07526">
    <property type="entry name" value="POX"/>
    <property type="match status" value="1"/>
</dbReference>
<feature type="region of interest" description="Disordered" evidence="9">
    <location>
        <begin position="54"/>
        <end position="101"/>
    </location>
</feature>
<gene>
    <name evidence="11" type="ORF">KC19_7G040400</name>
</gene>
<feature type="compositionally biased region" description="Polar residues" evidence="9">
    <location>
        <begin position="80"/>
        <end position="99"/>
    </location>
</feature>
<evidence type="ECO:0000259" key="10">
    <source>
        <dbReference type="PROSITE" id="PS50071"/>
    </source>
</evidence>
<dbReference type="InterPro" id="IPR001356">
    <property type="entry name" value="HD"/>
</dbReference>
<keyword evidence="5 8" id="KW-0371">Homeobox</keyword>
<dbReference type="SUPFAM" id="SSF46689">
    <property type="entry name" value="Homeodomain-like"/>
    <property type="match status" value="1"/>
</dbReference>
<feature type="compositionally biased region" description="Polar residues" evidence="9">
    <location>
        <begin position="14"/>
        <end position="24"/>
    </location>
</feature>
<dbReference type="InterPro" id="IPR008422">
    <property type="entry name" value="KN_HD"/>
</dbReference>
<comment type="subcellular location">
    <subcellularLocation>
        <location evidence="1 8">Nucleus</location>
    </subcellularLocation>
</comment>
<comment type="similarity">
    <text evidence="2">Belongs to the TALE/BELL homeobox family.</text>
</comment>
<dbReference type="GO" id="GO:0006355">
    <property type="term" value="P:regulation of DNA-templated transcription"/>
    <property type="evidence" value="ECO:0007669"/>
    <property type="project" value="InterPro"/>
</dbReference>
<evidence type="ECO:0000256" key="4">
    <source>
        <dbReference type="ARBA" id="ARBA00023125"/>
    </source>
</evidence>
<dbReference type="GO" id="GO:0003677">
    <property type="term" value="F:DNA binding"/>
    <property type="evidence" value="ECO:0007669"/>
    <property type="project" value="UniProtKB-UniRule"/>
</dbReference>
<dbReference type="EMBL" id="CM026428">
    <property type="protein sequence ID" value="KAG0566132.1"/>
    <property type="molecule type" value="Genomic_DNA"/>
</dbReference>
<dbReference type="FunFam" id="1.10.10.60:FF:000117">
    <property type="entry name" value="BEL1-like homeodomain protein 9"/>
    <property type="match status" value="1"/>
</dbReference>
<dbReference type="SMART" id="SM00574">
    <property type="entry name" value="POX"/>
    <property type="match status" value="1"/>
</dbReference>
<keyword evidence="3" id="KW-0805">Transcription regulation</keyword>
<feature type="region of interest" description="Disordered" evidence="9">
    <location>
        <begin position="408"/>
        <end position="428"/>
    </location>
</feature>
<evidence type="ECO:0000256" key="5">
    <source>
        <dbReference type="ARBA" id="ARBA00023155"/>
    </source>
</evidence>
<proteinExistence type="inferred from homology"/>
<evidence type="ECO:0000256" key="9">
    <source>
        <dbReference type="SAM" id="MobiDB-lite"/>
    </source>
</evidence>
<protein>
    <recommendedName>
        <fullName evidence="10">Homeobox domain-containing protein</fullName>
    </recommendedName>
</protein>
<feature type="compositionally biased region" description="Polar residues" evidence="9">
    <location>
        <begin position="1061"/>
        <end position="1072"/>
    </location>
</feature>
<feature type="region of interest" description="Disordered" evidence="9">
    <location>
        <begin position="1043"/>
        <end position="1072"/>
    </location>
</feature>
<reference evidence="11" key="1">
    <citation type="submission" date="2020-06" db="EMBL/GenBank/DDBJ databases">
        <title>WGS assembly of Ceratodon purpureus strain R40.</title>
        <authorList>
            <person name="Carey S.B."/>
            <person name="Jenkins J."/>
            <person name="Shu S."/>
            <person name="Lovell J.T."/>
            <person name="Sreedasyam A."/>
            <person name="Maumus F."/>
            <person name="Tiley G.P."/>
            <person name="Fernandez-Pozo N."/>
            <person name="Barry K."/>
            <person name="Chen C."/>
            <person name="Wang M."/>
            <person name="Lipzen A."/>
            <person name="Daum C."/>
            <person name="Saski C.A."/>
            <person name="Payton A.C."/>
            <person name="Mcbreen J.C."/>
            <person name="Conrad R.E."/>
            <person name="Kollar L.M."/>
            <person name="Olsson S."/>
            <person name="Huttunen S."/>
            <person name="Landis J.B."/>
            <person name="Wickett N.J."/>
            <person name="Johnson M.G."/>
            <person name="Rensing S.A."/>
            <person name="Grimwood J."/>
            <person name="Schmutz J."/>
            <person name="Mcdaniel S.F."/>
        </authorList>
    </citation>
    <scope>NUCLEOTIDE SEQUENCE</scope>
    <source>
        <strain evidence="11">R40</strain>
    </source>
</reference>
<dbReference type="Pfam" id="PF05920">
    <property type="entry name" value="Homeobox_KN"/>
    <property type="match status" value="1"/>
</dbReference>
<evidence type="ECO:0000256" key="8">
    <source>
        <dbReference type="PROSITE-ProRule" id="PRU00108"/>
    </source>
</evidence>
<evidence type="ECO:0000256" key="1">
    <source>
        <dbReference type="ARBA" id="ARBA00004123"/>
    </source>
</evidence>
<feature type="domain" description="Homeobox" evidence="10">
    <location>
        <begin position="660"/>
        <end position="723"/>
    </location>
</feature>
<feature type="region of interest" description="Disordered" evidence="9">
    <location>
        <begin position="735"/>
        <end position="767"/>
    </location>
</feature>
<evidence type="ECO:0000313" key="12">
    <source>
        <dbReference type="Proteomes" id="UP000822688"/>
    </source>
</evidence>
<evidence type="ECO:0000256" key="7">
    <source>
        <dbReference type="ARBA" id="ARBA00023242"/>
    </source>
</evidence>
<feature type="compositionally biased region" description="Basic and acidic residues" evidence="9">
    <location>
        <begin position="735"/>
        <end position="747"/>
    </location>
</feature>
<dbReference type="Proteomes" id="UP000822688">
    <property type="component" value="Chromosome 7"/>
</dbReference>
<feature type="compositionally biased region" description="Low complexity" evidence="9">
    <location>
        <begin position="1047"/>
        <end position="1060"/>
    </location>
</feature>
<accession>A0A8T0HAJ0</accession>
<dbReference type="InterPro" id="IPR009057">
    <property type="entry name" value="Homeodomain-like_sf"/>
</dbReference>
<sequence length="1072" mass="116376">MDPTDSSLRAYPGETNQNLQAPDHQYNNSMIAADSYNFMTGGGVLVVPGKDQASQLQGPQLSEDGAVGQDHASGPLIGTLYTNQHQPSSGDYPSQSPSVPKSLWESLNGGGLYNNPSMQNLLIGGSGMMTAPTSAVTAQLLIGGLQGGSFNDGGHSDHGGVYYPPAPNNQQEPMAQALYYVNTAGYSSNAGFHSEGRDQVSATTISYPTHDEGTATPQAACDQGQQQYGVDPYLAASAGGLPLSLHDQHSASRCANQNFNWRNVGNEHSFLPMNEDSQNHQSQFETDPHVPQFNVSRHDLSHMQQTDHMSNGVGLHMERLKGIAVNGQGLSLSLSSHQSHFQSVGGQLQESDQMGRIDQAAAMAKTKELASRYLAGGNADLSRFRTHSRDDAIMGAKFLQEHIDSAGRTHLAASSHGNPSGAGPSNHISASRFLRSAQAILNEVCRVTALKRPPRPARSSDHQQYNNWNSMAGVSASASVDGNFTYTGKEDSARSSILNEVDSGRDPAPAFNIHSSPLLAVSQMALVDHSEMIQGLADAARTQNRDGLESKKQKLGLLLEEQVEARYRRYCDQLQLVITAFNSQAGPNTATPYTILALQAMSRHFRCLRDAIGNQLKVVKRALGEEVDRNAGLGESSRLRYVDQQIRQQRALQQLGMLQQHAWRPQRGLPERAVSVLRAWLFEHFLHPYPKDVDKLSLAKQTGLTRSQVSNWFINARVRLWKPMVEEMYVEEQKENDERQAAERAARDQAGVENGTFEQFEGDRGNSGLLHEVSANAQVSRPIPSAKTRNEDKEHVDNGPSVVTEVGGTSAEVHPHPVIPAGRSLDADVAGNYNQDGRETKKARPNSASEGFKPINASPMPPGMNVEGGKLAEEALNVHGEDGRVKEDTDFETHSQVLDQNLNQDQNGFTHVSQQGTATVDNIQPIIGGGAFGAFDGHNLGHRSYASHESELRCYATRAASVTSTGTVSLTLGLRHCDVNQNRSSLVSPNCDFADPYGNIDRNDQINQLNRPVDLYEGRTGDVSYNGHTTSTAMSNGHYLAPVLQDNSTNSKNSNNSNNSHGQQLSSPHREF</sequence>
<feature type="DNA-binding region" description="Homeobox" evidence="8">
    <location>
        <begin position="662"/>
        <end position="724"/>
    </location>
</feature>
<dbReference type="InterPro" id="IPR050224">
    <property type="entry name" value="TALE_homeobox"/>
</dbReference>
<dbReference type="PANTHER" id="PTHR11850">
    <property type="entry name" value="HOMEOBOX PROTEIN TRANSCRIPTION FACTORS"/>
    <property type="match status" value="1"/>
</dbReference>
<dbReference type="CDD" id="cd00086">
    <property type="entry name" value="homeodomain"/>
    <property type="match status" value="1"/>
</dbReference>
<dbReference type="Gene3D" id="1.10.10.60">
    <property type="entry name" value="Homeodomain-like"/>
    <property type="match status" value="1"/>
</dbReference>
<feature type="region of interest" description="Disordered" evidence="9">
    <location>
        <begin position="1"/>
        <end position="24"/>
    </location>
</feature>
<evidence type="ECO:0000313" key="11">
    <source>
        <dbReference type="EMBL" id="KAG0566132.1"/>
    </source>
</evidence>
<comment type="caution">
    <text evidence="11">The sequence shown here is derived from an EMBL/GenBank/DDBJ whole genome shotgun (WGS) entry which is preliminary data.</text>
</comment>
<evidence type="ECO:0000256" key="6">
    <source>
        <dbReference type="ARBA" id="ARBA00023163"/>
    </source>
</evidence>
<dbReference type="PROSITE" id="PS50071">
    <property type="entry name" value="HOMEOBOX_2"/>
    <property type="match status" value="1"/>
</dbReference>